<organism evidence="2 3">
    <name type="scientific">Lasiosphaeria ovina</name>
    <dbReference type="NCBI Taxonomy" id="92902"/>
    <lineage>
        <taxon>Eukaryota</taxon>
        <taxon>Fungi</taxon>
        <taxon>Dikarya</taxon>
        <taxon>Ascomycota</taxon>
        <taxon>Pezizomycotina</taxon>
        <taxon>Sordariomycetes</taxon>
        <taxon>Sordariomycetidae</taxon>
        <taxon>Sordariales</taxon>
        <taxon>Lasiosphaeriaceae</taxon>
        <taxon>Lasiosphaeria</taxon>
    </lineage>
</organism>
<dbReference type="EMBL" id="JAULSN010000009">
    <property type="protein sequence ID" value="KAK3365232.1"/>
    <property type="molecule type" value="Genomic_DNA"/>
</dbReference>
<name>A0AAE0MZK2_9PEZI</name>
<keyword evidence="3" id="KW-1185">Reference proteome</keyword>
<evidence type="ECO:0000313" key="2">
    <source>
        <dbReference type="EMBL" id="KAK3365232.1"/>
    </source>
</evidence>
<proteinExistence type="predicted"/>
<evidence type="ECO:0000313" key="3">
    <source>
        <dbReference type="Proteomes" id="UP001287356"/>
    </source>
</evidence>
<feature type="region of interest" description="Disordered" evidence="1">
    <location>
        <begin position="18"/>
        <end position="44"/>
    </location>
</feature>
<reference evidence="2" key="2">
    <citation type="submission" date="2023-06" db="EMBL/GenBank/DDBJ databases">
        <authorList>
            <consortium name="Lawrence Berkeley National Laboratory"/>
            <person name="Haridas S."/>
            <person name="Hensen N."/>
            <person name="Bonometti L."/>
            <person name="Westerberg I."/>
            <person name="Brannstrom I.O."/>
            <person name="Guillou S."/>
            <person name="Cros-Aarteil S."/>
            <person name="Calhoun S."/>
            <person name="Kuo A."/>
            <person name="Mondo S."/>
            <person name="Pangilinan J."/>
            <person name="Riley R."/>
            <person name="Labutti K."/>
            <person name="Andreopoulos B."/>
            <person name="Lipzen A."/>
            <person name="Chen C."/>
            <person name="Yanf M."/>
            <person name="Daum C."/>
            <person name="Ng V."/>
            <person name="Clum A."/>
            <person name="Steindorff A."/>
            <person name="Ohm R."/>
            <person name="Martin F."/>
            <person name="Silar P."/>
            <person name="Natvig D."/>
            <person name="Lalanne C."/>
            <person name="Gautier V."/>
            <person name="Ament-Velasquez S.L."/>
            <person name="Kruys A."/>
            <person name="Hutchinson M.I."/>
            <person name="Powell A.J."/>
            <person name="Barry K."/>
            <person name="Miller A.N."/>
            <person name="Grigoriev I.V."/>
            <person name="Debuchy R."/>
            <person name="Gladieux P."/>
            <person name="Thoren M.H."/>
            <person name="Johannesson H."/>
        </authorList>
    </citation>
    <scope>NUCLEOTIDE SEQUENCE</scope>
    <source>
        <strain evidence="2">CBS 958.72</strain>
    </source>
</reference>
<reference evidence="2" key="1">
    <citation type="journal article" date="2023" name="Mol. Phylogenet. Evol.">
        <title>Genome-scale phylogeny and comparative genomics of the fungal order Sordariales.</title>
        <authorList>
            <person name="Hensen N."/>
            <person name="Bonometti L."/>
            <person name="Westerberg I."/>
            <person name="Brannstrom I.O."/>
            <person name="Guillou S."/>
            <person name="Cros-Aarteil S."/>
            <person name="Calhoun S."/>
            <person name="Haridas S."/>
            <person name="Kuo A."/>
            <person name="Mondo S."/>
            <person name="Pangilinan J."/>
            <person name="Riley R."/>
            <person name="LaButti K."/>
            <person name="Andreopoulos B."/>
            <person name="Lipzen A."/>
            <person name="Chen C."/>
            <person name="Yan M."/>
            <person name="Daum C."/>
            <person name="Ng V."/>
            <person name="Clum A."/>
            <person name="Steindorff A."/>
            <person name="Ohm R.A."/>
            <person name="Martin F."/>
            <person name="Silar P."/>
            <person name="Natvig D.O."/>
            <person name="Lalanne C."/>
            <person name="Gautier V."/>
            <person name="Ament-Velasquez S.L."/>
            <person name="Kruys A."/>
            <person name="Hutchinson M.I."/>
            <person name="Powell A.J."/>
            <person name="Barry K."/>
            <person name="Miller A.N."/>
            <person name="Grigoriev I.V."/>
            <person name="Debuchy R."/>
            <person name="Gladieux P."/>
            <person name="Hiltunen Thoren M."/>
            <person name="Johannesson H."/>
        </authorList>
    </citation>
    <scope>NUCLEOTIDE SEQUENCE</scope>
    <source>
        <strain evidence="2">CBS 958.72</strain>
    </source>
</reference>
<evidence type="ECO:0000256" key="1">
    <source>
        <dbReference type="SAM" id="MobiDB-lite"/>
    </source>
</evidence>
<dbReference type="AlphaFoldDB" id="A0AAE0MZK2"/>
<feature type="compositionally biased region" description="Basic and acidic residues" evidence="1">
    <location>
        <begin position="20"/>
        <end position="43"/>
    </location>
</feature>
<dbReference type="Proteomes" id="UP001287356">
    <property type="component" value="Unassembled WGS sequence"/>
</dbReference>
<accession>A0AAE0MZK2</accession>
<gene>
    <name evidence="2" type="ORF">B0T24DRAFT_598520</name>
</gene>
<comment type="caution">
    <text evidence="2">The sequence shown here is derived from an EMBL/GenBank/DDBJ whole genome shotgun (WGS) entry which is preliminary data.</text>
</comment>
<sequence length="146" mass="16706">MWSHYAISILPASWFGSGSRPEDKGKGKEKKEAPPEPRIKTQEELDEEYDLQLLLELPEEDLRLLLEGCLCANFYSSIQCDSLVMEFGARCADCVLTQEGASMTRGLLWSDKTREIPRRQYHDYTYVSNIVTRGTVTRANSLAQRR</sequence>
<protein>
    <submittedName>
        <fullName evidence="2">Uncharacterized protein</fullName>
    </submittedName>
</protein>